<keyword evidence="1" id="KW-0472">Membrane</keyword>
<accession>A0A7X9YFB2</accession>
<dbReference type="Proteomes" id="UP000519126">
    <property type="component" value="Unassembled WGS sequence"/>
</dbReference>
<proteinExistence type="predicted"/>
<dbReference type="EMBL" id="JABBCX010000002">
    <property type="protein sequence ID" value="NMF47491.1"/>
    <property type="molecule type" value="Genomic_DNA"/>
</dbReference>
<sequence length="213" mass="24393">MEPTNHTPENNTKPPVVTQKFSQALKTVDHKELKSTGFWLNQFFMVISTIFGVYLAAQSGLEQALKFDSFSKMEDNYYLRTSLFDEVADNANSMEEYANLLAKSPSIKEIEYFKPTLEKYIWQTMQYSPTTLETPSELLTQIRRFYSRAKFLIDAVANKRISARQAAEELKEITNLIKTQTLPALKNSAKQLKMELQQNDISVGSLKELTNAN</sequence>
<keyword evidence="1" id="KW-0812">Transmembrane</keyword>
<reference evidence="2 3" key="1">
    <citation type="submission" date="2020-04" db="EMBL/GenBank/DDBJ databases">
        <title>Genome Sequencing and Assembley of Pseudoalteromonas artica.</title>
        <authorList>
            <person name="Akerly B."/>
            <person name="Cook G."/>
        </authorList>
    </citation>
    <scope>NUCLEOTIDE SEQUENCE [LARGE SCALE GENOMIC DNA]</scope>
    <source>
        <strain evidence="2 3">NEC-BIFX-0059</strain>
    </source>
</reference>
<evidence type="ECO:0000313" key="2">
    <source>
        <dbReference type="EMBL" id="NMF47491.1"/>
    </source>
</evidence>
<protein>
    <submittedName>
        <fullName evidence="2">Uncharacterized protein</fullName>
    </submittedName>
</protein>
<keyword evidence="1" id="KW-1133">Transmembrane helix</keyword>
<dbReference type="RefSeq" id="WP_007584429.1">
    <property type="nucleotide sequence ID" value="NZ_CANNEU010000004.1"/>
</dbReference>
<feature type="transmembrane region" description="Helical" evidence="1">
    <location>
        <begin position="38"/>
        <end position="57"/>
    </location>
</feature>
<evidence type="ECO:0000256" key="1">
    <source>
        <dbReference type="SAM" id="Phobius"/>
    </source>
</evidence>
<gene>
    <name evidence="2" type="ORF">HHL01_04780</name>
</gene>
<organism evidence="2 3">
    <name type="scientific">Pseudoalteromonas arctica</name>
    <dbReference type="NCBI Taxonomy" id="394751"/>
    <lineage>
        <taxon>Bacteria</taxon>
        <taxon>Pseudomonadati</taxon>
        <taxon>Pseudomonadota</taxon>
        <taxon>Gammaproteobacteria</taxon>
        <taxon>Alteromonadales</taxon>
        <taxon>Pseudoalteromonadaceae</taxon>
        <taxon>Pseudoalteromonas</taxon>
    </lineage>
</organism>
<evidence type="ECO:0000313" key="3">
    <source>
        <dbReference type="Proteomes" id="UP000519126"/>
    </source>
</evidence>
<dbReference type="AlphaFoldDB" id="A0A7X9YFB2"/>
<name>A0A7X9YFB2_9GAMM</name>
<comment type="caution">
    <text evidence="2">The sequence shown here is derived from an EMBL/GenBank/DDBJ whole genome shotgun (WGS) entry which is preliminary data.</text>
</comment>